<dbReference type="Proteomes" id="UP000027195">
    <property type="component" value="Unassembled WGS sequence"/>
</dbReference>
<dbReference type="InParanoid" id="A0A067MSK2"/>
<keyword evidence="2" id="KW-1185">Reference proteome</keyword>
<dbReference type="EMBL" id="KL198021">
    <property type="protein sequence ID" value="KDQ18718.1"/>
    <property type="molecule type" value="Genomic_DNA"/>
</dbReference>
<name>A0A067MSK2_BOTB1</name>
<evidence type="ECO:0000313" key="1">
    <source>
        <dbReference type="EMBL" id="KDQ18718.1"/>
    </source>
</evidence>
<dbReference type="HOGENOM" id="CLU_703965_0_0_1"/>
<protein>
    <recommendedName>
        <fullName evidence="3">F-box domain-containing protein</fullName>
    </recommendedName>
</protein>
<proteinExistence type="predicted"/>
<reference evidence="2" key="1">
    <citation type="journal article" date="2014" name="Proc. Natl. Acad. Sci. U.S.A.">
        <title>Extensive sampling of basidiomycete genomes demonstrates inadequacy of the white-rot/brown-rot paradigm for wood decay fungi.</title>
        <authorList>
            <person name="Riley R."/>
            <person name="Salamov A.A."/>
            <person name="Brown D.W."/>
            <person name="Nagy L.G."/>
            <person name="Floudas D."/>
            <person name="Held B.W."/>
            <person name="Levasseur A."/>
            <person name="Lombard V."/>
            <person name="Morin E."/>
            <person name="Otillar R."/>
            <person name="Lindquist E.A."/>
            <person name="Sun H."/>
            <person name="LaButti K.M."/>
            <person name="Schmutz J."/>
            <person name="Jabbour D."/>
            <person name="Luo H."/>
            <person name="Baker S.E."/>
            <person name="Pisabarro A.G."/>
            <person name="Walton J.D."/>
            <person name="Blanchette R.A."/>
            <person name="Henrissat B."/>
            <person name="Martin F."/>
            <person name="Cullen D."/>
            <person name="Hibbett D.S."/>
            <person name="Grigoriev I.V."/>
        </authorList>
    </citation>
    <scope>NUCLEOTIDE SEQUENCE [LARGE SCALE GENOMIC DNA]</scope>
    <source>
        <strain evidence="2">FD-172 SS1</strain>
    </source>
</reference>
<gene>
    <name evidence="1" type="ORF">BOTBODRAFT_519365</name>
</gene>
<dbReference type="OrthoDB" id="3232239at2759"/>
<evidence type="ECO:0008006" key="3">
    <source>
        <dbReference type="Google" id="ProtNLM"/>
    </source>
</evidence>
<accession>A0A067MSK2</accession>
<dbReference type="AlphaFoldDB" id="A0A067MSK2"/>
<sequence>MNQDRSAQIASSTLPLQSTEYDLAISVSGGGEHLPQMPSFPSAPYFQHLSVARDFPPEIWGIILRCADRSTLLAAASTNRRAQREAERLLYRDVNLPSHNHALAFLQSLLTPNYRHRKYALHRLAIKHSFCYGCPLDSDDVIFLDAPNLIDVNVHQTRWSCAKAAWSTTLIISPNLRRLSTGLLPGVGLIEAMSRCPHIEEVVVRDDGGSPPLCLLDTMLLPLLRSAEGHLSVLEYFIPGRPVREVGIRDYVHLERLEAIFSLLAKSTAQLECLTLTLGWDALQVLSRVAKHFSSLRILNVILNATLDPRAWWDLSPARITDWSLTLCEFPCIEKFTLQGSAHNRSCSTTPKSWARHCPLLQTVIIRDRYKWCRTKDSWKLTVLDPMHITCW</sequence>
<organism evidence="1 2">
    <name type="scientific">Botryobasidium botryosum (strain FD-172 SS1)</name>
    <dbReference type="NCBI Taxonomy" id="930990"/>
    <lineage>
        <taxon>Eukaryota</taxon>
        <taxon>Fungi</taxon>
        <taxon>Dikarya</taxon>
        <taxon>Basidiomycota</taxon>
        <taxon>Agaricomycotina</taxon>
        <taxon>Agaricomycetes</taxon>
        <taxon>Cantharellales</taxon>
        <taxon>Botryobasidiaceae</taxon>
        <taxon>Botryobasidium</taxon>
    </lineage>
</organism>
<evidence type="ECO:0000313" key="2">
    <source>
        <dbReference type="Proteomes" id="UP000027195"/>
    </source>
</evidence>